<comment type="caution">
    <text evidence="2">The sequence shown here is derived from an EMBL/GenBank/DDBJ whole genome shotgun (WGS) entry which is preliminary data.</text>
</comment>
<name>T0LZ35_COLGC</name>
<sequence length="99" mass="10553">MPSVALGVQLVMEVYTDAKSAEYIIKHGRAILEGGVEQWGAASRPAGGEAIANKCRDYGTDAGKVCKSELKLALSAEFPEDKIPQSAPFQEPRSTDNGE</sequence>
<gene>
    <name evidence="2" type="ORF">CGLO_06483</name>
</gene>
<accession>T0LZ35</accession>
<feature type="region of interest" description="Disordered" evidence="1">
    <location>
        <begin position="79"/>
        <end position="99"/>
    </location>
</feature>
<dbReference type="Proteomes" id="UP000015530">
    <property type="component" value="Unassembled WGS sequence"/>
</dbReference>
<reference evidence="3" key="1">
    <citation type="journal article" date="2013" name="Mol. Plant Microbe Interact.">
        <title>Global aspects of pacC regulation of pathogenicity genes in Colletotrichum gloeosporioides as revealed by transcriptome analysis.</title>
        <authorList>
            <person name="Alkan N."/>
            <person name="Meng X."/>
            <person name="Friedlander G."/>
            <person name="Reuveni E."/>
            <person name="Sukno S."/>
            <person name="Sherman A."/>
            <person name="Thon M."/>
            <person name="Fluhr R."/>
            <person name="Prusky D."/>
        </authorList>
    </citation>
    <scope>NUCLEOTIDE SEQUENCE [LARGE SCALE GENOMIC DNA]</scope>
    <source>
        <strain evidence="3">Cg-14</strain>
    </source>
</reference>
<evidence type="ECO:0000256" key="1">
    <source>
        <dbReference type="SAM" id="MobiDB-lite"/>
    </source>
</evidence>
<protein>
    <submittedName>
        <fullName evidence="2">Uncharacterized protein</fullName>
    </submittedName>
</protein>
<evidence type="ECO:0000313" key="3">
    <source>
        <dbReference type="Proteomes" id="UP000015530"/>
    </source>
</evidence>
<proteinExistence type="predicted"/>
<dbReference type="EMBL" id="AMYD01001314">
    <property type="protein sequence ID" value="EQB53770.1"/>
    <property type="molecule type" value="Genomic_DNA"/>
</dbReference>
<dbReference type="HOGENOM" id="CLU_2320201_0_0_1"/>
<organism evidence="2 3">
    <name type="scientific">Colletotrichum gloeosporioides (strain Cg-14)</name>
    <name type="common">Anthracnose fungus</name>
    <name type="synonym">Glomerella cingulata</name>
    <dbReference type="NCBI Taxonomy" id="1237896"/>
    <lineage>
        <taxon>Eukaryota</taxon>
        <taxon>Fungi</taxon>
        <taxon>Dikarya</taxon>
        <taxon>Ascomycota</taxon>
        <taxon>Pezizomycotina</taxon>
        <taxon>Sordariomycetes</taxon>
        <taxon>Hypocreomycetidae</taxon>
        <taxon>Glomerellales</taxon>
        <taxon>Glomerellaceae</taxon>
        <taxon>Colletotrichum</taxon>
        <taxon>Colletotrichum gloeosporioides species complex</taxon>
    </lineage>
</organism>
<dbReference type="AlphaFoldDB" id="T0LZ35"/>
<evidence type="ECO:0000313" key="2">
    <source>
        <dbReference type="EMBL" id="EQB53770.1"/>
    </source>
</evidence>